<dbReference type="AlphaFoldDB" id="A0AAD1EMV3"/>
<keyword evidence="1" id="KW-0472">Membrane</keyword>
<keyword evidence="1" id="KW-0812">Transmembrane</keyword>
<feature type="transmembrane region" description="Helical" evidence="1">
    <location>
        <begin position="35"/>
        <end position="58"/>
    </location>
</feature>
<dbReference type="EMBL" id="CP028130">
    <property type="protein sequence ID" value="AZZ56518.1"/>
    <property type="molecule type" value="Genomic_DNA"/>
</dbReference>
<dbReference type="Proteomes" id="UP000283946">
    <property type="component" value="Chromosome"/>
</dbReference>
<accession>A0AAD1EMV3</accession>
<evidence type="ECO:0000313" key="4">
    <source>
        <dbReference type="Proteomes" id="UP000283946"/>
    </source>
</evidence>
<name>A0AAD1EMV3_9MICO</name>
<gene>
    <name evidence="3" type="ORF">C7V51_11995</name>
</gene>
<sequence>MSAAAGPAEKAATTQPAERIRLTLAYIDFWSVVKIAFLLGLAGAVILIVTVPVAYAVFASTDAFAHAGALLQQLAGPKAEGLQLIPSLPQVMGFTVIVGVLNTIVSTALGAIAALLYNLAGTMVGGMRVGFSRR</sequence>
<protein>
    <submittedName>
        <fullName evidence="3">DUF3566 domain-containing protein</fullName>
    </submittedName>
</protein>
<dbReference type="KEGG" id="ria:C7V51_11995"/>
<evidence type="ECO:0000313" key="3">
    <source>
        <dbReference type="EMBL" id="AZZ56518.1"/>
    </source>
</evidence>
<dbReference type="InterPro" id="IPR021949">
    <property type="entry name" value="DUF3566_TM"/>
</dbReference>
<keyword evidence="1" id="KW-1133">Transmembrane helix</keyword>
<dbReference type="RefSeq" id="WP_104265707.1">
    <property type="nucleotide sequence ID" value="NZ_CP028130.1"/>
</dbReference>
<evidence type="ECO:0000256" key="1">
    <source>
        <dbReference type="SAM" id="Phobius"/>
    </source>
</evidence>
<proteinExistence type="predicted"/>
<feature type="transmembrane region" description="Helical" evidence="1">
    <location>
        <begin position="91"/>
        <end position="119"/>
    </location>
</feature>
<evidence type="ECO:0000259" key="2">
    <source>
        <dbReference type="Pfam" id="PF12089"/>
    </source>
</evidence>
<reference evidence="3 4" key="1">
    <citation type="submission" date="2018-03" db="EMBL/GenBank/DDBJ databases">
        <title>Bacteriophage NCPPB3778 and a type I-E CRISPR drive the evolution of the US Biological Select Agent, Rathayibacter toxicus.</title>
        <authorList>
            <person name="Davis E.W.II."/>
            <person name="Tabima J.F."/>
            <person name="Weisberg A.J."/>
            <person name="Dantas Lopes L."/>
            <person name="Wiseman M.S."/>
            <person name="Wiseman M.S."/>
            <person name="Pupko T."/>
            <person name="Belcher M.S."/>
            <person name="Sechler A.J."/>
            <person name="Tancos M.A."/>
            <person name="Schroeder B.K."/>
            <person name="Murray T.D."/>
            <person name="Luster D.G."/>
            <person name="Schneider W.L."/>
            <person name="Rogers E."/>
            <person name="Andreote F.D."/>
            <person name="Grunwald N.J."/>
            <person name="Putnam M.L."/>
            <person name="Chang J.H."/>
        </authorList>
    </citation>
    <scope>NUCLEOTIDE SEQUENCE [LARGE SCALE GENOMIC DNA]</scope>
    <source>
        <strain evidence="3 4">NCCPB 2253</strain>
    </source>
</reference>
<organism evidence="3 4">
    <name type="scientific">Rathayibacter iranicus</name>
    <dbReference type="NCBI Taxonomy" id="59737"/>
    <lineage>
        <taxon>Bacteria</taxon>
        <taxon>Bacillati</taxon>
        <taxon>Actinomycetota</taxon>
        <taxon>Actinomycetes</taxon>
        <taxon>Micrococcales</taxon>
        <taxon>Microbacteriaceae</taxon>
        <taxon>Rathayibacter</taxon>
    </lineage>
</organism>
<feature type="domain" description="DUF3566" evidence="2">
    <location>
        <begin position="18"/>
        <end position="131"/>
    </location>
</feature>
<dbReference type="Pfam" id="PF12089">
    <property type="entry name" value="DUF3566"/>
    <property type="match status" value="1"/>
</dbReference>